<evidence type="ECO:0000313" key="3">
    <source>
        <dbReference type="EMBL" id="TMQ58851.1"/>
    </source>
</evidence>
<sequence length="465" mass="50282">MPSQNRGFHSISGLWPLSAVAAFFLLIPTLALGQEERPAPRAVPRVPIYDPGTPVQKKVLKNGVTILVQEQRTSERVAGAVAARMGTVYESDDDAGRGQVLIKAMIAGTQKLKPVELALRLLAADAKLEAGVGPDLGQIAITTKREQVDQAIDLLSQVVLEPAFPDTAVDASRQRALTLAADENENPLKAAYSMYLASMFRGSPLARPVSGTVSGIADCRKKDLVALHQKYFAGGNMVVAFVGNFDGKRVMDQLEKAFAAAAAGRALDPVAGNPVPLAADTTVTTERDMPSSVLAFGYPAPGYTDPDYAAFKIIEFYLASPDRSPVSYWLKQRGQSSIVGVIYPPYPKRSSMAVYLGAPPRSLPAARDTVAAVMGRLRTQALDDGEWAEQLKRVQNSTFANQNDPLVRARAMSQFEAAGVGYEFQRHFEEALLKLNPESLRETAARWFTHSSEAAITPVRNESKL</sequence>
<dbReference type="Pfam" id="PF00675">
    <property type="entry name" value="Peptidase_M16"/>
    <property type="match status" value="1"/>
</dbReference>
<proteinExistence type="predicted"/>
<dbReference type="Pfam" id="PF05193">
    <property type="entry name" value="Peptidase_M16_C"/>
    <property type="match status" value="1"/>
</dbReference>
<dbReference type="AlphaFoldDB" id="A0A538T5D7"/>
<reference evidence="3 4" key="1">
    <citation type="journal article" date="2019" name="Nat. Microbiol.">
        <title>Mediterranean grassland soil C-N compound turnover is dependent on rainfall and depth, and is mediated by genomically divergent microorganisms.</title>
        <authorList>
            <person name="Diamond S."/>
            <person name="Andeer P.F."/>
            <person name="Li Z."/>
            <person name="Crits-Christoph A."/>
            <person name="Burstein D."/>
            <person name="Anantharaman K."/>
            <person name="Lane K.R."/>
            <person name="Thomas B.C."/>
            <person name="Pan C."/>
            <person name="Northen T.R."/>
            <person name="Banfield J.F."/>
        </authorList>
    </citation>
    <scope>NUCLEOTIDE SEQUENCE [LARGE SCALE GENOMIC DNA]</scope>
    <source>
        <strain evidence="3">WS_5</strain>
    </source>
</reference>
<evidence type="ECO:0000259" key="2">
    <source>
        <dbReference type="Pfam" id="PF05193"/>
    </source>
</evidence>
<dbReference type="InterPro" id="IPR011765">
    <property type="entry name" value="Pept_M16_N"/>
</dbReference>
<evidence type="ECO:0000313" key="4">
    <source>
        <dbReference type="Proteomes" id="UP000320913"/>
    </source>
</evidence>
<organism evidence="3 4">
    <name type="scientific">Eiseniibacteriota bacterium</name>
    <dbReference type="NCBI Taxonomy" id="2212470"/>
    <lineage>
        <taxon>Bacteria</taxon>
        <taxon>Candidatus Eiseniibacteriota</taxon>
    </lineage>
</organism>
<dbReference type="Proteomes" id="UP000320913">
    <property type="component" value="Unassembled WGS sequence"/>
</dbReference>
<gene>
    <name evidence="3" type="ORF">E6K75_04855</name>
</gene>
<accession>A0A538T5D7</accession>
<dbReference type="GO" id="GO:0046872">
    <property type="term" value="F:metal ion binding"/>
    <property type="evidence" value="ECO:0007669"/>
    <property type="project" value="InterPro"/>
</dbReference>
<comment type="caution">
    <text evidence="3">The sequence shown here is derived from an EMBL/GenBank/DDBJ whole genome shotgun (WGS) entry which is preliminary data.</text>
</comment>
<name>A0A538T5D7_UNCEI</name>
<feature type="domain" description="Peptidase M16 N-terminal" evidence="1">
    <location>
        <begin position="66"/>
        <end position="212"/>
    </location>
</feature>
<dbReference type="Gene3D" id="3.30.830.10">
    <property type="entry name" value="Metalloenzyme, LuxS/M16 peptidase-like"/>
    <property type="match status" value="2"/>
</dbReference>
<dbReference type="PANTHER" id="PTHR11851:SF224">
    <property type="entry name" value="PROCESSING PROTEASE"/>
    <property type="match status" value="1"/>
</dbReference>
<evidence type="ECO:0000259" key="1">
    <source>
        <dbReference type="Pfam" id="PF00675"/>
    </source>
</evidence>
<protein>
    <submittedName>
        <fullName evidence="3">Insulinase family protein</fullName>
    </submittedName>
</protein>
<dbReference type="InterPro" id="IPR050361">
    <property type="entry name" value="MPP/UQCRC_Complex"/>
</dbReference>
<dbReference type="EMBL" id="VBOV01000117">
    <property type="protein sequence ID" value="TMQ58851.1"/>
    <property type="molecule type" value="Genomic_DNA"/>
</dbReference>
<dbReference type="InterPro" id="IPR007863">
    <property type="entry name" value="Peptidase_M16_C"/>
</dbReference>
<feature type="domain" description="Peptidase M16 C-terminal" evidence="2">
    <location>
        <begin position="221"/>
        <end position="391"/>
    </location>
</feature>
<dbReference type="SUPFAM" id="SSF63411">
    <property type="entry name" value="LuxS/MPP-like metallohydrolase"/>
    <property type="match status" value="2"/>
</dbReference>
<dbReference type="InterPro" id="IPR011249">
    <property type="entry name" value="Metalloenz_LuxS/M16"/>
</dbReference>
<dbReference type="PANTHER" id="PTHR11851">
    <property type="entry name" value="METALLOPROTEASE"/>
    <property type="match status" value="1"/>
</dbReference>